<accession>A0A7X6QXW5</accession>
<name>A0A7X6QXW5_9CELL</name>
<dbReference type="EMBL" id="JAAXOX010000001">
    <property type="protein sequence ID" value="NKY21504.1"/>
    <property type="molecule type" value="Genomic_DNA"/>
</dbReference>
<dbReference type="AlphaFoldDB" id="A0A7X6QXW5"/>
<protein>
    <recommendedName>
        <fullName evidence="3">Nucleotidyltransferase</fullName>
    </recommendedName>
</protein>
<evidence type="ECO:0000313" key="1">
    <source>
        <dbReference type="EMBL" id="NKY21504.1"/>
    </source>
</evidence>
<sequence>MDVVTTLTTIDAGTTRATLTSDHDPGVHTAAGSILANLVRQAPATHDDRVRLLAALSGADHYAIGSTLHAAAEILRRYPPRFPATIEAVELPALDPILTETFAVVQALDGVAQPWTVVGGLMVLLQAVEHGVPFRRVTADADLAVGVFTHRSALRELSRGLRDLGFADITPDAMSGDQLSYRWSRGAVLIDLVVPAKVNTQRTVPTTMSRHPAVELPGIQQALARTERVTVVLDDGRAGPVRRPDLLGALTIKAIAARADRRDPARHLGDMIVLLDALVASGQVMTYAPQVRPEDRARLAGASTSLTESDWRSSMDEPAARDALDLLISPDA</sequence>
<proteinExistence type="predicted"/>
<comment type="caution">
    <text evidence="1">The sequence shown here is derived from an EMBL/GenBank/DDBJ whole genome shotgun (WGS) entry which is preliminary data.</text>
</comment>
<dbReference type="Proteomes" id="UP000581206">
    <property type="component" value="Unassembled WGS sequence"/>
</dbReference>
<evidence type="ECO:0008006" key="3">
    <source>
        <dbReference type="Google" id="ProtNLM"/>
    </source>
</evidence>
<organism evidence="1 2">
    <name type="scientific">Cellulomonas denverensis</name>
    <dbReference type="NCBI Taxonomy" id="264297"/>
    <lineage>
        <taxon>Bacteria</taxon>
        <taxon>Bacillati</taxon>
        <taxon>Actinomycetota</taxon>
        <taxon>Actinomycetes</taxon>
        <taxon>Micrococcales</taxon>
        <taxon>Cellulomonadaceae</taxon>
        <taxon>Cellulomonas</taxon>
    </lineage>
</organism>
<reference evidence="1 2" key="1">
    <citation type="submission" date="2020-04" db="EMBL/GenBank/DDBJ databases">
        <title>MicrobeNet Type strains.</title>
        <authorList>
            <person name="Nicholson A.C."/>
        </authorList>
    </citation>
    <scope>NUCLEOTIDE SEQUENCE [LARGE SCALE GENOMIC DNA]</scope>
    <source>
        <strain evidence="1 2">ATCC BAA-788</strain>
    </source>
</reference>
<gene>
    <name evidence="1" type="ORF">HGA03_02360</name>
</gene>
<dbReference type="RefSeq" id="WP_203767711.1">
    <property type="nucleotide sequence ID" value="NZ_BONL01000029.1"/>
</dbReference>
<evidence type="ECO:0000313" key="2">
    <source>
        <dbReference type="Proteomes" id="UP000581206"/>
    </source>
</evidence>
<keyword evidence="2" id="KW-1185">Reference proteome</keyword>